<feature type="compositionally biased region" description="Acidic residues" evidence="1">
    <location>
        <begin position="132"/>
        <end position="141"/>
    </location>
</feature>
<gene>
    <name evidence="2" type="ORF">PAPOLLO_LOCUS10029</name>
</gene>
<reference evidence="2" key="1">
    <citation type="submission" date="2021-04" db="EMBL/GenBank/DDBJ databases">
        <authorList>
            <person name="Tunstrom K."/>
        </authorList>
    </citation>
    <scope>NUCLEOTIDE SEQUENCE</scope>
</reference>
<accession>A0A8S3WSZ5</accession>
<organism evidence="2 3">
    <name type="scientific">Parnassius apollo</name>
    <name type="common">Apollo butterfly</name>
    <name type="synonym">Papilio apollo</name>
    <dbReference type="NCBI Taxonomy" id="110799"/>
    <lineage>
        <taxon>Eukaryota</taxon>
        <taxon>Metazoa</taxon>
        <taxon>Ecdysozoa</taxon>
        <taxon>Arthropoda</taxon>
        <taxon>Hexapoda</taxon>
        <taxon>Insecta</taxon>
        <taxon>Pterygota</taxon>
        <taxon>Neoptera</taxon>
        <taxon>Endopterygota</taxon>
        <taxon>Lepidoptera</taxon>
        <taxon>Glossata</taxon>
        <taxon>Ditrysia</taxon>
        <taxon>Papilionoidea</taxon>
        <taxon>Papilionidae</taxon>
        <taxon>Parnassiinae</taxon>
        <taxon>Parnassini</taxon>
        <taxon>Parnassius</taxon>
        <taxon>Parnassius</taxon>
    </lineage>
</organism>
<dbReference type="AlphaFoldDB" id="A0A8S3WSZ5"/>
<evidence type="ECO:0000313" key="2">
    <source>
        <dbReference type="EMBL" id="CAG4979839.1"/>
    </source>
</evidence>
<keyword evidence="3" id="KW-1185">Reference proteome</keyword>
<feature type="region of interest" description="Disordered" evidence="1">
    <location>
        <begin position="209"/>
        <end position="228"/>
    </location>
</feature>
<name>A0A8S3WSZ5_PARAO</name>
<evidence type="ECO:0000256" key="1">
    <source>
        <dbReference type="SAM" id="MobiDB-lite"/>
    </source>
</evidence>
<dbReference type="EMBL" id="CAJQZP010000693">
    <property type="protein sequence ID" value="CAG4979839.1"/>
    <property type="molecule type" value="Genomic_DNA"/>
</dbReference>
<sequence>MEIVDTNILPVGEKIERPLHLRRMRTWRPHSRPYPEVIVPPAPLSPELSPSPVLPSRPCPEVMDPSPSSADAAIDESQLSPALAPSPDLFVECGGSSISSTPSRKPVHRIRPRQTFQDDDISFHLNYGSEPESNESDDDEGVLPAFLPRKFRLMMDTAETDDYPINFERPTVTLAGNPIDAATSAENNLLGTVHQPSRLLDFQWKSPSRPCPEVMDPSPSSADAAIDESQLSPALAPSPDLFVECGGSSISSTPSRKPVHRIRPRQTFQDDDISFHLNYG</sequence>
<proteinExistence type="predicted"/>
<feature type="region of interest" description="Disordered" evidence="1">
    <location>
        <begin position="41"/>
        <end position="142"/>
    </location>
</feature>
<dbReference type="Proteomes" id="UP000691718">
    <property type="component" value="Unassembled WGS sequence"/>
</dbReference>
<evidence type="ECO:0000313" key="3">
    <source>
        <dbReference type="Proteomes" id="UP000691718"/>
    </source>
</evidence>
<protein>
    <submittedName>
        <fullName evidence="2">(apollo) hypothetical protein</fullName>
    </submittedName>
</protein>
<comment type="caution">
    <text evidence="2">The sequence shown here is derived from an EMBL/GenBank/DDBJ whole genome shotgun (WGS) entry which is preliminary data.</text>
</comment>